<sequence>MSEAAPDRVHGAGASIQVWSGWIPVASRQFLIEASRISRRAVSGPFIDASAGIRIARSGVQRCEAGTKLLYLKLSGSGPSLSFRVSEAGPGRTRSPSRETRKAGCEMWQMPVGLDHDSRGSDLASARRQAGSCRQPCERGLGAQRAAGSEPSRDPGKSKY</sequence>
<protein>
    <submittedName>
        <fullName evidence="2">Uncharacterized protein</fullName>
    </submittedName>
</protein>
<dbReference type="EMBL" id="KV423998">
    <property type="protein sequence ID" value="KZT55229.1"/>
    <property type="molecule type" value="Genomic_DNA"/>
</dbReference>
<feature type="region of interest" description="Disordered" evidence="1">
    <location>
        <begin position="83"/>
        <end position="160"/>
    </location>
</feature>
<dbReference type="InParanoid" id="A0A165ENN2"/>
<evidence type="ECO:0000313" key="3">
    <source>
        <dbReference type="Proteomes" id="UP000076842"/>
    </source>
</evidence>
<gene>
    <name evidence="2" type="ORF">CALCODRAFT_356424</name>
</gene>
<proteinExistence type="predicted"/>
<name>A0A165ENN2_9BASI</name>
<dbReference type="Proteomes" id="UP000076842">
    <property type="component" value="Unassembled WGS sequence"/>
</dbReference>
<organism evidence="2 3">
    <name type="scientific">Calocera cornea HHB12733</name>
    <dbReference type="NCBI Taxonomy" id="1353952"/>
    <lineage>
        <taxon>Eukaryota</taxon>
        <taxon>Fungi</taxon>
        <taxon>Dikarya</taxon>
        <taxon>Basidiomycota</taxon>
        <taxon>Agaricomycotina</taxon>
        <taxon>Dacrymycetes</taxon>
        <taxon>Dacrymycetales</taxon>
        <taxon>Dacrymycetaceae</taxon>
        <taxon>Calocera</taxon>
    </lineage>
</organism>
<feature type="compositionally biased region" description="Basic and acidic residues" evidence="1">
    <location>
        <begin position="151"/>
        <end position="160"/>
    </location>
</feature>
<evidence type="ECO:0000313" key="2">
    <source>
        <dbReference type="EMBL" id="KZT55229.1"/>
    </source>
</evidence>
<reference evidence="2 3" key="1">
    <citation type="journal article" date="2016" name="Mol. Biol. Evol.">
        <title>Comparative Genomics of Early-Diverging Mushroom-Forming Fungi Provides Insights into the Origins of Lignocellulose Decay Capabilities.</title>
        <authorList>
            <person name="Nagy L.G."/>
            <person name="Riley R."/>
            <person name="Tritt A."/>
            <person name="Adam C."/>
            <person name="Daum C."/>
            <person name="Floudas D."/>
            <person name="Sun H."/>
            <person name="Yadav J.S."/>
            <person name="Pangilinan J."/>
            <person name="Larsson K.H."/>
            <person name="Matsuura K."/>
            <person name="Barry K."/>
            <person name="Labutti K."/>
            <person name="Kuo R."/>
            <person name="Ohm R.A."/>
            <person name="Bhattacharya S.S."/>
            <person name="Shirouzu T."/>
            <person name="Yoshinaga Y."/>
            <person name="Martin F.M."/>
            <person name="Grigoriev I.V."/>
            <person name="Hibbett D.S."/>
        </authorList>
    </citation>
    <scope>NUCLEOTIDE SEQUENCE [LARGE SCALE GENOMIC DNA]</scope>
    <source>
        <strain evidence="2 3">HHB12733</strain>
    </source>
</reference>
<evidence type="ECO:0000256" key="1">
    <source>
        <dbReference type="SAM" id="MobiDB-lite"/>
    </source>
</evidence>
<accession>A0A165ENN2</accession>
<dbReference type="AlphaFoldDB" id="A0A165ENN2"/>
<keyword evidence="3" id="KW-1185">Reference proteome</keyword>